<evidence type="ECO:0000256" key="1">
    <source>
        <dbReference type="SAM" id="SignalP"/>
    </source>
</evidence>
<comment type="caution">
    <text evidence="3">The sequence shown here is derived from an EMBL/GenBank/DDBJ whole genome shotgun (WGS) entry which is preliminary data.</text>
</comment>
<feature type="domain" description="DUF6443" evidence="2">
    <location>
        <begin position="99"/>
        <end position="231"/>
    </location>
</feature>
<dbReference type="InterPro" id="IPR045619">
    <property type="entry name" value="DUF6443"/>
</dbReference>
<keyword evidence="4" id="KW-1185">Reference proteome</keyword>
<dbReference type="EMBL" id="SWBQ01000006">
    <property type="protein sequence ID" value="TKC03993.1"/>
    <property type="molecule type" value="Genomic_DNA"/>
</dbReference>
<accession>A0A4U1CBP5</accession>
<dbReference type="RefSeq" id="WP_225872792.1">
    <property type="nucleotide sequence ID" value="NZ_SWBQ01000006.1"/>
</dbReference>
<evidence type="ECO:0000313" key="4">
    <source>
        <dbReference type="Proteomes" id="UP000307244"/>
    </source>
</evidence>
<keyword evidence="1" id="KW-0732">Signal</keyword>
<evidence type="ECO:0000259" key="2">
    <source>
        <dbReference type="Pfam" id="PF20041"/>
    </source>
</evidence>
<dbReference type="Gene3D" id="2.180.10.10">
    <property type="entry name" value="RHS repeat-associated core"/>
    <property type="match status" value="1"/>
</dbReference>
<feature type="chain" id="PRO_5020881306" description="DUF6443 domain-containing protein" evidence="1">
    <location>
        <begin position="29"/>
        <end position="810"/>
    </location>
</feature>
<name>A0A4U1CBP5_9SPHI</name>
<dbReference type="Proteomes" id="UP000307244">
    <property type="component" value="Unassembled WGS sequence"/>
</dbReference>
<gene>
    <name evidence="3" type="ORF">FA047_18800</name>
</gene>
<protein>
    <recommendedName>
        <fullName evidence="2">DUF6443 domain-containing protein</fullName>
    </recommendedName>
</protein>
<sequence>MSKQLTQKRLFKTLLVLLFAAVTNGVYAQQDIVLNNYSSPLIAARKSITLTDGFYVPYGNNFHAYITSSAYPTFSFSPNANLNYSSVRVFKIPGIKTSTHVNQTGRSTSEVTESIEYVDGLGRPMQSIVVQGSPSGKDIVQPLNYDQAGRMHTQYLPYTTSTNVGGGFKTDALTGTGGYSGSGQYSFYQQTGQGYPNTTYPYAKTIVDPTALGRQEQGSAGAAWQPYDSGIASSGHTSKADVALSVSGDGIVNWQKSGSTISGSGTLSGLYKQIAMDANWVSGKAGTKEVYTDQGGRLIAEKLFETGSVAITTYYVYDPVITDRVLYVLAPSIVASSFVEGDTTFKKHVYAYHYDERGRLVEKKIPGAGWQYVVYNKLDMPVLTQDSVQRTNQEWTFIKYDMMGRIALSGRYQNSGSRATVQGLISASTVNWEQRDAGGALGYTNVAFPTSNVAETYSANFYDDYDLPGSCPWNTLPSGSTETVKGLPTASVSKILGTGTYLWKVNYYDEEGQLIVAKAQNNLNGTDEYYSYYSFSGAIDSIKRISVGNSVTTTLREYYEYDHAGRLLKTKQRINSQTPVILSSLEYNELGQVINKKLHSVDNGANYLQTIDYAFNEQGWLKSINNIGVSYSGNTKFGQELKYDDGASPQYNGNISESKWKVARTSTSPQLGYKFSYDKLDRLTAAVSSTSGTDNGNYNENATYDNLGNVKKLNRYALLSGVREKIDSLVYDYEGGRHVKIDDLSGASSGVKALGFNDQAQQATEYVYDGNGRLISDVNKGITAVAYNAANLPDEITWTSTNKLAYQYTA</sequence>
<proteinExistence type="predicted"/>
<dbReference type="Pfam" id="PF20041">
    <property type="entry name" value="DUF6443"/>
    <property type="match status" value="1"/>
</dbReference>
<evidence type="ECO:0000313" key="3">
    <source>
        <dbReference type="EMBL" id="TKC03993.1"/>
    </source>
</evidence>
<dbReference type="AlphaFoldDB" id="A0A4U1CBP5"/>
<feature type="non-terminal residue" evidence="3">
    <location>
        <position position="810"/>
    </location>
</feature>
<feature type="signal peptide" evidence="1">
    <location>
        <begin position="1"/>
        <end position="28"/>
    </location>
</feature>
<reference evidence="3 4" key="1">
    <citation type="submission" date="2019-04" db="EMBL/GenBank/DDBJ databases">
        <title>Pedobacter sp. RP-3-15 sp. nov., isolated from Arctic soil.</title>
        <authorList>
            <person name="Dahal R.H."/>
            <person name="Kim D.-U."/>
        </authorList>
    </citation>
    <scope>NUCLEOTIDE SEQUENCE [LARGE SCALE GENOMIC DNA]</scope>
    <source>
        <strain evidence="3 4">RP-3-15</strain>
    </source>
</reference>
<organism evidence="3 4">
    <name type="scientific">Pedobacter frigoris</name>
    <dbReference type="NCBI Taxonomy" id="2571272"/>
    <lineage>
        <taxon>Bacteria</taxon>
        <taxon>Pseudomonadati</taxon>
        <taxon>Bacteroidota</taxon>
        <taxon>Sphingobacteriia</taxon>
        <taxon>Sphingobacteriales</taxon>
        <taxon>Sphingobacteriaceae</taxon>
        <taxon>Pedobacter</taxon>
    </lineage>
</organism>